<dbReference type="SUPFAM" id="SSF47413">
    <property type="entry name" value="lambda repressor-like DNA-binding domains"/>
    <property type="match status" value="1"/>
</dbReference>
<evidence type="ECO:0000313" key="2">
    <source>
        <dbReference type="EMBL" id="KJY37112.1"/>
    </source>
</evidence>
<keyword evidence="3" id="KW-1185">Reference proteome</keyword>
<evidence type="ECO:0000256" key="1">
    <source>
        <dbReference type="SAM" id="MobiDB-lite"/>
    </source>
</evidence>
<organism evidence="2 3">
    <name type="scientific">Streptomyces katrae</name>
    <dbReference type="NCBI Taxonomy" id="68223"/>
    <lineage>
        <taxon>Bacteria</taxon>
        <taxon>Bacillati</taxon>
        <taxon>Actinomycetota</taxon>
        <taxon>Actinomycetes</taxon>
        <taxon>Kitasatosporales</taxon>
        <taxon>Streptomycetaceae</taxon>
        <taxon>Streptomyces</taxon>
    </lineage>
</organism>
<dbReference type="InterPro" id="IPR010982">
    <property type="entry name" value="Lambda_DNA-bd_dom_sf"/>
</dbReference>
<dbReference type="EMBL" id="JZWV01000119">
    <property type="protein sequence ID" value="KJY37112.1"/>
    <property type="molecule type" value="Genomic_DNA"/>
</dbReference>
<dbReference type="AlphaFoldDB" id="A0A0F4JRW9"/>
<gene>
    <name evidence="2" type="ORF">VR44_06530</name>
</gene>
<evidence type="ECO:0008006" key="4">
    <source>
        <dbReference type="Google" id="ProtNLM"/>
    </source>
</evidence>
<proteinExistence type="predicted"/>
<reference evidence="2 3" key="1">
    <citation type="submission" date="2015-02" db="EMBL/GenBank/DDBJ databases">
        <authorList>
            <person name="Ju K.-S."/>
            <person name="Doroghazi J.R."/>
            <person name="Metcalf W."/>
        </authorList>
    </citation>
    <scope>NUCLEOTIDE SEQUENCE [LARGE SCALE GENOMIC DNA]</scope>
    <source>
        <strain evidence="2 3">NRRL ISP-5550</strain>
    </source>
</reference>
<name>A0A0F4JRW9_9ACTN</name>
<comment type="caution">
    <text evidence="2">The sequence shown here is derived from an EMBL/GenBank/DDBJ whole genome shotgun (WGS) entry which is preliminary data.</text>
</comment>
<dbReference type="GO" id="GO:0003677">
    <property type="term" value="F:DNA binding"/>
    <property type="evidence" value="ECO:0007669"/>
    <property type="project" value="InterPro"/>
</dbReference>
<protein>
    <recommendedName>
        <fullName evidence="4">HTH cro/C1-type domain-containing protein</fullName>
    </recommendedName>
</protein>
<accession>A0A0F4JRW9</accession>
<dbReference type="Proteomes" id="UP000033551">
    <property type="component" value="Unassembled WGS sequence"/>
</dbReference>
<dbReference type="PATRIC" id="fig|68223.7.peg.3219"/>
<evidence type="ECO:0000313" key="3">
    <source>
        <dbReference type="Proteomes" id="UP000033551"/>
    </source>
</evidence>
<sequence>MKIGEGREQERTETESVQELPTQGIPLRELRKRLRLTQAEADERAGHGKGWAERIERQELGKLGTGTLAAYLAALGYRLELVAVREGERFRIG</sequence>
<feature type="compositionally biased region" description="Basic and acidic residues" evidence="1">
    <location>
        <begin position="1"/>
        <end position="14"/>
    </location>
</feature>
<dbReference type="Gene3D" id="1.10.260.40">
    <property type="entry name" value="lambda repressor-like DNA-binding domains"/>
    <property type="match status" value="1"/>
</dbReference>
<feature type="region of interest" description="Disordered" evidence="1">
    <location>
        <begin position="1"/>
        <end position="24"/>
    </location>
</feature>